<dbReference type="InterPro" id="IPR003141">
    <property type="entry name" value="Pol/His_phosphatase_N"/>
</dbReference>
<dbReference type="InterPro" id="IPR010996">
    <property type="entry name" value="HHH_MUS81"/>
</dbReference>
<dbReference type="Gene3D" id="1.10.150.110">
    <property type="entry name" value="DNA polymerase beta, N-terminal domain-like"/>
    <property type="match status" value="1"/>
</dbReference>
<sequence length="351" mass="38000">MSESRDPLGDLDSIAFLLERGHAPTHRVKAFRNAAAVLADLPEGELEARVTAGTLKELKGIGDTTATVVEESLAGTVPAYLRKLAAESPASVAPGGEAIRAALKGDLHSHSDWSDGGSPIEEMARTAADVIGHEYLVLTDHSPRLTVANGLSRERLLRQLDVVAEINERLAPFRLLTGIEVDILDDGSLDQDADLLARLDVVVASVHSKLKMDADSMTRRMVNAVANPHVDVLGHCTGRIVKRDPDGKRGGRGGRPESEFDAELVFAACARFDVAVEINSRPERLDPPKRLIAMAVEAGCRFSIDSDAHAPGQLDWQPHGCVRATEMGLSPDQIVNTWNLDTLLEWTRRRS</sequence>
<comment type="caution">
    <text evidence="2">The sequence shown here is derived from an EMBL/GenBank/DDBJ whole genome shotgun (WGS) entry which is preliminary data.</text>
</comment>
<name>A0ABP3SKK4_9ACTN</name>
<protein>
    <submittedName>
        <fullName evidence="2">PHP domain-containing protein</fullName>
    </submittedName>
</protein>
<evidence type="ECO:0000259" key="1">
    <source>
        <dbReference type="SMART" id="SM00481"/>
    </source>
</evidence>
<dbReference type="Pfam" id="PF14716">
    <property type="entry name" value="HHH_8"/>
    <property type="match status" value="1"/>
</dbReference>
<dbReference type="Proteomes" id="UP001500957">
    <property type="component" value="Unassembled WGS sequence"/>
</dbReference>
<dbReference type="Pfam" id="PF02811">
    <property type="entry name" value="PHP"/>
    <property type="match status" value="1"/>
</dbReference>
<dbReference type="EMBL" id="BAAAHE010000063">
    <property type="protein sequence ID" value="GAA0638602.1"/>
    <property type="molecule type" value="Genomic_DNA"/>
</dbReference>
<dbReference type="PIRSF" id="PIRSF036978">
    <property type="entry name" value="UCP036978_PHPhdr"/>
    <property type="match status" value="1"/>
</dbReference>
<evidence type="ECO:0000313" key="2">
    <source>
        <dbReference type="EMBL" id="GAA0638602.1"/>
    </source>
</evidence>
<dbReference type="InterPro" id="IPR027421">
    <property type="entry name" value="DNA_pol_lamdba_lyase_dom_sf"/>
</dbReference>
<keyword evidence="3" id="KW-1185">Reference proteome</keyword>
<dbReference type="SMART" id="SM00481">
    <property type="entry name" value="POLIIIAc"/>
    <property type="match status" value="1"/>
</dbReference>
<dbReference type="RefSeq" id="WP_344609729.1">
    <property type="nucleotide sequence ID" value="NZ_BAAAHE010000063.1"/>
</dbReference>
<dbReference type="Gene3D" id="3.20.20.140">
    <property type="entry name" value="Metal-dependent hydrolases"/>
    <property type="match status" value="1"/>
</dbReference>
<gene>
    <name evidence="2" type="ORF">GCM10009547_48510</name>
</gene>
<dbReference type="InterPro" id="IPR047967">
    <property type="entry name" value="PolX_PHP"/>
</dbReference>
<dbReference type="InterPro" id="IPR050243">
    <property type="entry name" value="PHP_phosphatase"/>
</dbReference>
<feature type="domain" description="Polymerase/histidinol phosphatase N-terminal" evidence="1">
    <location>
        <begin position="105"/>
        <end position="185"/>
    </location>
</feature>
<proteinExistence type="predicted"/>
<dbReference type="SUPFAM" id="SSF89550">
    <property type="entry name" value="PHP domain-like"/>
    <property type="match status" value="1"/>
</dbReference>
<dbReference type="NCBIfam" id="NF005928">
    <property type="entry name" value="PRK07945.1"/>
    <property type="match status" value="1"/>
</dbReference>
<dbReference type="InterPro" id="IPR004013">
    <property type="entry name" value="PHP_dom"/>
</dbReference>
<reference evidence="3" key="1">
    <citation type="journal article" date="2019" name="Int. J. Syst. Evol. Microbiol.">
        <title>The Global Catalogue of Microorganisms (GCM) 10K type strain sequencing project: providing services to taxonomists for standard genome sequencing and annotation.</title>
        <authorList>
            <consortium name="The Broad Institute Genomics Platform"/>
            <consortium name="The Broad Institute Genome Sequencing Center for Infectious Disease"/>
            <person name="Wu L."/>
            <person name="Ma J."/>
        </authorList>
    </citation>
    <scope>NUCLEOTIDE SEQUENCE [LARGE SCALE GENOMIC DNA]</scope>
    <source>
        <strain evidence="3">JCM 10671</strain>
    </source>
</reference>
<dbReference type="PANTHER" id="PTHR36928:SF1">
    <property type="entry name" value="PHOSPHATASE YCDX-RELATED"/>
    <property type="match status" value="1"/>
</dbReference>
<dbReference type="SUPFAM" id="SSF47802">
    <property type="entry name" value="DNA polymerase beta, N-terminal domain-like"/>
    <property type="match status" value="1"/>
</dbReference>
<dbReference type="PANTHER" id="PTHR36928">
    <property type="entry name" value="PHOSPHATASE YCDX-RELATED"/>
    <property type="match status" value="1"/>
</dbReference>
<dbReference type="InterPro" id="IPR016195">
    <property type="entry name" value="Pol/histidinol_Pase-like"/>
</dbReference>
<dbReference type="CDD" id="cd07436">
    <property type="entry name" value="PHP_PolX"/>
    <property type="match status" value="1"/>
</dbReference>
<accession>A0ABP3SKK4</accession>
<evidence type="ECO:0000313" key="3">
    <source>
        <dbReference type="Proteomes" id="UP001500957"/>
    </source>
</evidence>
<organism evidence="2 3">
    <name type="scientific">Sporichthya brevicatena</name>
    <dbReference type="NCBI Taxonomy" id="171442"/>
    <lineage>
        <taxon>Bacteria</taxon>
        <taxon>Bacillati</taxon>
        <taxon>Actinomycetota</taxon>
        <taxon>Actinomycetes</taxon>
        <taxon>Sporichthyales</taxon>
        <taxon>Sporichthyaceae</taxon>
        <taxon>Sporichthya</taxon>
    </lineage>
</organism>
<dbReference type="InterPro" id="IPR017078">
    <property type="entry name" value="UCP036978_PHPhdr"/>
</dbReference>